<organism evidence="3 4">
    <name type="scientific">Rhodococcoides kyotonense</name>
    <dbReference type="NCBI Taxonomy" id="398843"/>
    <lineage>
        <taxon>Bacteria</taxon>
        <taxon>Bacillati</taxon>
        <taxon>Actinomycetota</taxon>
        <taxon>Actinomycetes</taxon>
        <taxon>Mycobacteriales</taxon>
        <taxon>Nocardiaceae</taxon>
        <taxon>Rhodococcoides</taxon>
    </lineage>
</organism>
<comment type="caution">
    <text evidence="3">The sequence shown here is derived from an EMBL/GenBank/DDBJ whole genome shotgun (WGS) entry which is preliminary data.</text>
</comment>
<feature type="transmembrane region" description="Helical" evidence="2">
    <location>
        <begin position="219"/>
        <end position="238"/>
    </location>
</feature>
<feature type="transmembrane region" description="Helical" evidence="2">
    <location>
        <begin position="335"/>
        <end position="360"/>
    </location>
</feature>
<dbReference type="Proteomes" id="UP000077519">
    <property type="component" value="Unassembled WGS sequence"/>
</dbReference>
<gene>
    <name evidence="3" type="ORF">A3K89_24215</name>
</gene>
<feature type="region of interest" description="Disordered" evidence="1">
    <location>
        <begin position="121"/>
        <end position="142"/>
    </location>
</feature>
<proteinExistence type="predicted"/>
<evidence type="ECO:0000313" key="3">
    <source>
        <dbReference type="EMBL" id="OAK52983.1"/>
    </source>
</evidence>
<sequence>MGLLEWWRAGRSRREAKRQFSDDGVLFAVAKAKAEELQKARKLRVDAGHSVPGHDDEGLQQLEALLGSGVTEARSAAVAPHVASLNDLAEQHRRHGDAAQAAAENVELLQSREMVVTVATPKRTKRHETFAQSPDLSGDTRPVPALRSEHEALSSRIDQDLKRGQGGRHRSGVLRWMKIAAFLLVFVDVLAIAMILIPVENTTLDPEAYADGGWIIQLPRLLTAFALSALVAGAIAVWSHLVGEMTWAAINTPAFEPDGGATTSASENPDEETSQDVSAQSSELPVVERLKSVVVAHPVLALGWVGVLGMSVLTGVTMCARLGHAVTNAVGVGTAAGVCLAALIGAMAAAAPVCVAVVNSRGPSPEVLRRNALAQAIAEIDRQVESAHQKYTAETLAMESVLDKAYRKFLDAEDADRRAALPAAQAILRLRTEYGYAGDQYSVLQVAPRIDATLLPEEGEPQDPAKQDPVERVRSRILGGVPLFDTEALARCRHVIEQMAARKVTDLDAKKPHQPAQPETEAEAQSESEGEGAAAPEVDGMLAPDSPAIPDLDGHNSDRTYHGDGDRGVDEADLPDRVIHAV</sequence>
<keyword evidence="2" id="KW-0812">Transmembrane</keyword>
<dbReference type="RefSeq" id="WP_068427644.1">
    <property type="nucleotide sequence ID" value="NZ_LVHI01000022.1"/>
</dbReference>
<feature type="transmembrane region" description="Helical" evidence="2">
    <location>
        <begin position="299"/>
        <end position="323"/>
    </location>
</feature>
<evidence type="ECO:0000256" key="2">
    <source>
        <dbReference type="SAM" id="Phobius"/>
    </source>
</evidence>
<reference evidence="3 4" key="1">
    <citation type="submission" date="2016-03" db="EMBL/GenBank/DDBJ databases">
        <title>Genome sequence of Rhodococcus kyotonensis KB10.</title>
        <authorList>
            <person name="Jeong H."/>
            <person name="Hong C.E."/>
            <person name="Jo S.H."/>
            <person name="Park J.M."/>
        </authorList>
    </citation>
    <scope>NUCLEOTIDE SEQUENCE [LARGE SCALE GENOMIC DNA]</scope>
    <source>
        <strain evidence="3 4">KB10</strain>
    </source>
</reference>
<feature type="compositionally biased region" description="Basic and acidic residues" evidence="1">
    <location>
        <begin position="552"/>
        <end position="582"/>
    </location>
</feature>
<feature type="region of interest" description="Disordered" evidence="1">
    <location>
        <begin position="506"/>
        <end position="582"/>
    </location>
</feature>
<keyword evidence="2" id="KW-1133">Transmembrane helix</keyword>
<dbReference type="AlphaFoldDB" id="A0A177YBT2"/>
<evidence type="ECO:0000313" key="4">
    <source>
        <dbReference type="Proteomes" id="UP000077519"/>
    </source>
</evidence>
<accession>A0A177YBT2</accession>
<protein>
    <submittedName>
        <fullName evidence="3">Uncharacterized protein</fullName>
    </submittedName>
</protein>
<keyword evidence="2" id="KW-0472">Membrane</keyword>
<feature type="region of interest" description="Disordered" evidence="1">
    <location>
        <begin position="258"/>
        <end position="281"/>
    </location>
</feature>
<name>A0A177YBT2_9NOCA</name>
<feature type="transmembrane region" description="Helical" evidence="2">
    <location>
        <begin position="179"/>
        <end position="199"/>
    </location>
</feature>
<dbReference type="EMBL" id="LVHI01000022">
    <property type="protein sequence ID" value="OAK52983.1"/>
    <property type="molecule type" value="Genomic_DNA"/>
</dbReference>
<evidence type="ECO:0000256" key="1">
    <source>
        <dbReference type="SAM" id="MobiDB-lite"/>
    </source>
</evidence>
<feature type="compositionally biased region" description="Acidic residues" evidence="1">
    <location>
        <begin position="520"/>
        <end position="530"/>
    </location>
</feature>
<keyword evidence="4" id="KW-1185">Reference proteome</keyword>